<keyword evidence="3" id="KW-1185">Reference proteome</keyword>
<evidence type="ECO:0000313" key="3">
    <source>
        <dbReference type="Proteomes" id="UP000764110"/>
    </source>
</evidence>
<evidence type="ECO:0000313" key="2">
    <source>
        <dbReference type="EMBL" id="KAH0600513.1"/>
    </source>
</evidence>
<sequence>MCWPSRQARSQQLDGKTQHYNARPVPVAQSSVKSQQLDVNTQHHNTPPVPIAQSSVKSQQLDVNTQHYNARPVPMAQSSDRSLKRKTPTPQPRKKHNYGYSSSYGDELHDYIDDGGRKLGMLVDRLVNLPYPLLESGSEHVRVGQPLGASAESYAEFVAARQAMFETIADATLSHFEL</sequence>
<feature type="compositionally biased region" description="Basic residues" evidence="1">
    <location>
        <begin position="83"/>
        <end position="97"/>
    </location>
</feature>
<reference evidence="2 3" key="1">
    <citation type="submission" date="2020-07" db="EMBL/GenBank/DDBJ databases">
        <title>Metarhizium humberi genome.</title>
        <authorList>
            <person name="Lysoe E."/>
        </authorList>
    </citation>
    <scope>NUCLEOTIDE SEQUENCE [LARGE SCALE GENOMIC DNA]</scope>
    <source>
        <strain evidence="2 3">ESALQ1638</strain>
    </source>
</reference>
<protein>
    <submittedName>
        <fullName evidence="2">Uncharacterized protein</fullName>
    </submittedName>
</protein>
<accession>A0A9P8SBG3</accession>
<comment type="caution">
    <text evidence="2">The sequence shown here is derived from an EMBL/GenBank/DDBJ whole genome shotgun (WGS) entry which is preliminary data.</text>
</comment>
<organism evidence="2 3">
    <name type="scientific">Metarhizium humberi</name>
    <dbReference type="NCBI Taxonomy" id="2596975"/>
    <lineage>
        <taxon>Eukaryota</taxon>
        <taxon>Fungi</taxon>
        <taxon>Dikarya</taxon>
        <taxon>Ascomycota</taxon>
        <taxon>Pezizomycotina</taxon>
        <taxon>Sordariomycetes</taxon>
        <taxon>Hypocreomycetidae</taxon>
        <taxon>Hypocreales</taxon>
        <taxon>Clavicipitaceae</taxon>
        <taxon>Metarhizium</taxon>
    </lineage>
</organism>
<dbReference type="Proteomes" id="UP000764110">
    <property type="component" value="Unassembled WGS sequence"/>
</dbReference>
<proteinExistence type="predicted"/>
<feature type="region of interest" description="Disordered" evidence="1">
    <location>
        <begin position="1"/>
        <end position="35"/>
    </location>
</feature>
<dbReference type="AlphaFoldDB" id="A0A9P8SBG3"/>
<feature type="region of interest" description="Disordered" evidence="1">
    <location>
        <begin position="68"/>
        <end position="102"/>
    </location>
</feature>
<gene>
    <name evidence="2" type="ORF">MHUMG1_01510</name>
</gene>
<dbReference type="EMBL" id="JACEFI010000002">
    <property type="protein sequence ID" value="KAH0600513.1"/>
    <property type="molecule type" value="Genomic_DNA"/>
</dbReference>
<evidence type="ECO:0000256" key="1">
    <source>
        <dbReference type="SAM" id="MobiDB-lite"/>
    </source>
</evidence>
<name>A0A9P8SBG3_9HYPO</name>
<feature type="region of interest" description="Disordered" evidence="1">
    <location>
        <begin position="40"/>
        <end position="59"/>
    </location>
</feature>
<feature type="compositionally biased region" description="Polar residues" evidence="1">
    <location>
        <begin position="7"/>
        <end position="20"/>
    </location>
</feature>